<dbReference type="Proteomes" id="UP000295793">
    <property type="component" value="Unassembled WGS sequence"/>
</dbReference>
<evidence type="ECO:0000256" key="1">
    <source>
        <dbReference type="ARBA" id="ARBA00022490"/>
    </source>
</evidence>
<dbReference type="InterPro" id="IPR002052">
    <property type="entry name" value="DNA_methylase_N6_adenine_CS"/>
</dbReference>
<dbReference type="InterPro" id="IPR007848">
    <property type="entry name" value="Small_mtfrase_dom"/>
</dbReference>
<evidence type="ECO:0000259" key="6">
    <source>
        <dbReference type="Pfam" id="PF05175"/>
    </source>
</evidence>
<dbReference type="AlphaFoldDB" id="A0A4R3I8K1"/>
<gene>
    <name evidence="8" type="ORF">BCF53_103257</name>
</gene>
<evidence type="ECO:0000256" key="4">
    <source>
        <dbReference type="ARBA" id="ARBA00022679"/>
    </source>
</evidence>
<keyword evidence="5" id="KW-0949">S-adenosyl-L-methionine</keyword>
<keyword evidence="1" id="KW-0963">Cytoplasm</keyword>
<dbReference type="Pfam" id="PF05175">
    <property type="entry name" value="MTS"/>
    <property type="match status" value="1"/>
</dbReference>
<dbReference type="InterPro" id="IPR029063">
    <property type="entry name" value="SAM-dependent_MTases_sf"/>
</dbReference>
<dbReference type="Pfam" id="PF26049">
    <property type="entry name" value="RLMG_N"/>
    <property type="match status" value="1"/>
</dbReference>
<keyword evidence="9" id="KW-1185">Reference proteome</keyword>
<evidence type="ECO:0000256" key="3">
    <source>
        <dbReference type="ARBA" id="ARBA00022603"/>
    </source>
</evidence>
<comment type="caution">
    <text evidence="8">The sequence shown here is derived from an EMBL/GenBank/DDBJ whole genome shotgun (WGS) entry which is preliminary data.</text>
</comment>
<proteinExistence type="predicted"/>
<dbReference type="PANTHER" id="PTHR47816:SF5">
    <property type="entry name" value="RIBOSOMAL RNA LARGE SUBUNIT METHYLTRANSFERASE G"/>
    <property type="match status" value="1"/>
</dbReference>
<dbReference type="Gene3D" id="3.40.50.150">
    <property type="entry name" value="Vaccinia Virus protein VP39"/>
    <property type="match status" value="2"/>
</dbReference>
<keyword evidence="4 8" id="KW-0808">Transferase</keyword>
<reference evidence="8 9" key="1">
    <citation type="submission" date="2019-03" db="EMBL/GenBank/DDBJ databases">
        <title>Genomic Encyclopedia of Archaeal and Bacterial Type Strains, Phase II (KMG-II): from individual species to whole genera.</title>
        <authorList>
            <person name="Goeker M."/>
        </authorList>
    </citation>
    <scope>NUCLEOTIDE SEQUENCE [LARGE SCALE GENOMIC DNA]</scope>
    <source>
        <strain evidence="8 9">DSM 15388</strain>
    </source>
</reference>
<organism evidence="8 9">
    <name type="scientific">Reinekea marinisedimentorum</name>
    <dbReference type="NCBI Taxonomy" id="230495"/>
    <lineage>
        <taxon>Bacteria</taxon>
        <taxon>Pseudomonadati</taxon>
        <taxon>Pseudomonadota</taxon>
        <taxon>Gammaproteobacteria</taxon>
        <taxon>Oceanospirillales</taxon>
        <taxon>Saccharospirillaceae</taxon>
        <taxon>Reinekea</taxon>
    </lineage>
</organism>
<evidence type="ECO:0000313" key="9">
    <source>
        <dbReference type="Proteomes" id="UP000295793"/>
    </source>
</evidence>
<dbReference type="SUPFAM" id="SSF53335">
    <property type="entry name" value="S-adenosyl-L-methionine-dependent methyltransferases"/>
    <property type="match status" value="1"/>
</dbReference>
<name>A0A4R3I8K1_9GAMM</name>
<accession>A0A4R3I8K1</accession>
<dbReference type="PROSITE" id="PS00092">
    <property type="entry name" value="N6_MTASE"/>
    <property type="match status" value="1"/>
</dbReference>
<dbReference type="CDD" id="cd02440">
    <property type="entry name" value="AdoMet_MTases"/>
    <property type="match status" value="1"/>
</dbReference>
<dbReference type="GO" id="GO:0008990">
    <property type="term" value="F:rRNA (guanine-N2-)-methyltransferase activity"/>
    <property type="evidence" value="ECO:0007669"/>
    <property type="project" value="InterPro"/>
</dbReference>
<dbReference type="OrthoDB" id="29650at2"/>
<dbReference type="InterPro" id="IPR046977">
    <property type="entry name" value="RsmC/RlmG"/>
</dbReference>
<dbReference type="InterPro" id="IPR058679">
    <property type="entry name" value="RlmG_N"/>
</dbReference>
<sequence length="354" mass="39316">MLQNLRLSRIPADDQLQAWNAADELLLNRQEEVQGNSLIVNDSFGAIALSLNNKQVSCWLDSATSAEALQHNANQNNLVAPPLVFPPFTDGQFETIVIHIPKSASYFSWLLETLKPSLTGNRTVLALGMTKHINNAHIKVMNEQFANVNPGRAEKKARVIRLTEPREPATTNKTNCYANPLTHEDITVLPGCFAEKSIDPGARVFISYFNQLPEAKKVLDLGCGNGVLTQTFLSVQPSSEVHLADDSRQAIDSAKLNLQGQHNCFFHHSNGLNNLKAENFDLILCNPPFHQNSTVTLTVAEKLISDAANVLSKEGQLWLVANRHLDYRKTLKEHFNTLNIVSKDARFNVICCTK</sequence>
<keyword evidence="3 8" id="KW-0489">Methyltransferase</keyword>
<protein>
    <submittedName>
        <fullName evidence="8">16S rRNA (Guanine1207-N2)-methyltransferase</fullName>
    </submittedName>
</protein>
<feature type="domain" description="RlmG N-terminal" evidence="7">
    <location>
        <begin position="3"/>
        <end position="163"/>
    </location>
</feature>
<dbReference type="EMBL" id="SLZR01000003">
    <property type="protein sequence ID" value="TCS42593.1"/>
    <property type="molecule type" value="Genomic_DNA"/>
</dbReference>
<evidence type="ECO:0000313" key="8">
    <source>
        <dbReference type="EMBL" id="TCS42593.1"/>
    </source>
</evidence>
<dbReference type="PIRSF" id="PIRSF037565">
    <property type="entry name" value="RRNA_m2G_Mtase_RsmD_prd"/>
    <property type="match status" value="1"/>
</dbReference>
<evidence type="ECO:0000256" key="5">
    <source>
        <dbReference type="ARBA" id="ARBA00022691"/>
    </source>
</evidence>
<evidence type="ECO:0000259" key="7">
    <source>
        <dbReference type="Pfam" id="PF26049"/>
    </source>
</evidence>
<dbReference type="InterPro" id="IPR017237">
    <property type="entry name" value="RLMG"/>
</dbReference>
<dbReference type="RefSeq" id="WP_132700505.1">
    <property type="nucleotide sequence ID" value="NZ_SLZR01000003.1"/>
</dbReference>
<dbReference type="GO" id="GO:0005737">
    <property type="term" value="C:cytoplasm"/>
    <property type="evidence" value="ECO:0007669"/>
    <property type="project" value="InterPro"/>
</dbReference>
<dbReference type="PANTHER" id="PTHR47816">
    <property type="entry name" value="RIBOSOMAL RNA SMALL SUBUNIT METHYLTRANSFERASE C"/>
    <property type="match status" value="1"/>
</dbReference>
<evidence type="ECO:0000256" key="2">
    <source>
        <dbReference type="ARBA" id="ARBA00022552"/>
    </source>
</evidence>
<dbReference type="GO" id="GO:0003676">
    <property type="term" value="F:nucleic acid binding"/>
    <property type="evidence" value="ECO:0007669"/>
    <property type="project" value="InterPro"/>
</dbReference>
<feature type="domain" description="Methyltransferase small" evidence="6">
    <location>
        <begin position="186"/>
        <end position="350"/>
    </location>
</feature>
<keyword evidence="2" id="KW-0698">rRNA processing</keyword>